<name>A0A1W4XBA8_AGRPL</name>
<reference evidence="3" key="1">
    <citation type="submission" date="2025-08" db="UniProtKB">
        <authorList>
            <consortium name="RefSeq"/>
        </authorList>
    </citation>
    <scope>IDENTIFICATION</scope>
    <source>
        <tissue evidence="3">Entire body</tissue>
    </source>
</reference>
<dbReference type="STRING" id="224129.A0A1W4XBA8"/>
<keyword evidence="2" id="KW-1185">Reference proteome</keyword>
<dbReference type="KEGG" id="apln:108742616"/>
<protein>
    <submittedName>
        <fullName evidence="3">Heparan sulfate 2-O-sulfotransferase pipe-like</fullName>
    </submittedName>
</protein>
<keyword evidence="1" id="KW-1133">Transmembrane helix</keyword>
<dbReference type="RefSeq" id="XP_018333391.1">
    <property type="nucleotide sequence ID" value="XM_018477889.1"/>
</dbReference>
<evidence type="ECO:0000313" key="2">
    <source>
        <dbReference type="Proteomes" id="UP000192223"/>
    </source>
</evidence>
<gene>
    <name evidence="3" type="primary">LOC108742616</name>
</gene>
<organism evidence="2 3">
    <name type="scientific">Agrilus planipennis</name>
    <name type="common">Emerald ash borer</name>
    <name type="synonym">Agrilus marcopoli</name>
    <dbReference type="NCBI Taxonomy" id="224129"/>
    <lineage>
        <taxon>Eukaryota</taxon>
        <taxon>Metazoa</taxon>
        <taxon>Ecdysozoa</taxon>
        <taxon>Arthropoda</taxon>
        <taxon>Hexapoda</taxon>
        <taxon>Insecta</taxon>
        <taxon>Pterygota</taxon>
        <taxon>Neoptera</taxon>
        <taxon>Endopterygota</taxon>
        <taxon>Coleoptera</taxon>
        <taxon>Polyphaga</taxon>
        <taxon>Elateriformia</taxon>
        <taxon>Buprestoidea</taxon>
        <taxon>Buprestidae</taxon>
        <taxon>Agrilinae</taxon>
        <taxon>Agrilus</taxon>
    </lineage>
</organism>
<dbReference type="GeneID" id="108742616"/>
<sequence length="65" mass="7711">MEKLERVLRQRRMLLPKRTSELVALMAISTTLFLFIHTRELSTKLREMEVRLQPEDLISSNQILS</sequence>
<keyword evidence="1" id="KW-0472">Membrane</keyword>
<evidence type="ECO:0000256" key="1">
    <source>
        <dbReference type="SAM" id="Phobius"/>
    </source>
</evidence>
<dbReference type="Proteomes" id="UP000192223">
    <property type="component" value="Unplaced"/>
</dbReference>
<dbReference type="OrthoDB" id="10019582at2759"/>
<feature type="transmembrane region" description="Helical" evidence="1">
    <location>
        <begin position="21"/>
        <end position="38"/>
    </location>
</feature>
<feature type="non-terminal residue" evidence="3">
    <location>
        <position position="65"/>
    </location>
</feature>
<dbReference type="InParanoid" id="A0A1W4XBA8"/>
<evidence type="ECO:0000313" key="3">
    <source>
        <dbReference type="RefSeq" id="XP_018333391.1"/>
    </source>
</evidence>
<proteinExistence type="predicted"/>
<dbReference type="AlphaFoldDB" id="A0A1W4XBA8"/>
<accession>A0A1W4XBA8</accession>
<keyword evidence="1" id="KW-0812">Transmembrane</keyword>